<gene>
    <name evidence="1" type="ORF">SAMN05216561_11422</name>
</gene>
<dbReference type="STRING" id="1005945.SAMN05216561_11422"/>
<proteinExistence type="predicted"/>
<dbReference type="EMBL" id="FOQG01000014">
    <property type="protein sequence ID" value="SFI85657.1"/>
    <property type="molecule type" value="Genomic_DNA"/>
</dbReference>
<name>A0A1I3LLS3_9ACTN</name>
<sequence>MIGVFLDWLLGPRCHACRTRVFPADTNTHYTACPGVVRR</sequence>
<dbReference type="AlphaFoldDB" id="A0A1I3LLS3"/>
<accession>A0A1I3LLS3</accession>
<reference evidence="1 2" key="1">
    <citation type="submission" date="2016-10" db="EMBL/GenBank/DDBJ databases">
        <authorList>
            <person name="de Groot N.N."/>
        </authorList>
    </citation>
    <scope>NUCLEOTIDE SEQUENCE [LARGE SCALE GENOMIC DNA]</scope>
    <source>
        <strain evidence="1 2">CGMCC 1.11156</strain>
    </source>
</reference>
<keyword evidence="2" id="KW-1185">Reference proteome</keyword>
<organism evidence="1 2">
    <name type="scientific">Nocardioides psychrotolerans</name>
    <dbReference type="NCBI Taxonomy" id="1005945"/>
    <lineage>
        <taxon>Bacteria</taxon>
        <taxon>Bacillati</taxon>
        <taxon>Actinomycetota</taxon>
        <taxon>Actinomycetes</taxon>
        <taxon>Propionibacteriales</taxon>
        <taxon>Nocardioidaceae</taxon>
        <taxon>Nocardioides</taxon>
    </lineage>
</organism>
<evidence type="ECO:0000313" key="2">
    <source>
        <dbReference type="Proteomes" id="UP000198649"/>
    </source>
</evidence>
<dbReference type="Proteomes" id="UP000198649">
    <property type="component" value="Unassembled WGS sequence"/>
</dbReference>
<evidence type="ECO:0000313" key="1">
    <source>
        <dbReference type="EMBL" id="SFI85657.1"/>
    </source>
</evidence>
<protein>
    <submittedName>
        <fullName evidence="1">Uncharacterized protein</fullName>
    </submittedName>
</protein>